<evidence type="ECO:0000256" key="5">
    <source>
        <dbReference type="ARBA" id="ARBA00022777"/>
    </source>
</evidence>
<dbReference type="InterPro" id="IPR050108">
    <property type="entry name" value="CDK"/>
</dbReference>
<dbReference type="AlphaFoldDB" id="A0AAX4PDM0"/>
<dbReference type="EMBL" id="CP151509">
    <property type="protein sequence ID" value="WZN64097.1"/>
    <property type="molecule type" value="Genomic_DNA"/>
</dbReference>
<dbReference type="InterPro" id="IPR011009">
    <property type="entry name" value="Kinase-like_dom_sf"/>
</dbReference>
<name>A0AAX4PDM0_9CHLO</name>
<evidence type="ECO:0000313" key="12">
    <source>
        <dbReference type="EMBL" id="WZN64097.1"/>
    </source>
</evidence>
<dbReference type="Gene3D" id="3.30.200.20">
    <property type="entry name" value="Phosphorylase Kinase, domain 1"/>
    <property type="match status" value="1"/>
</dbReference>
<evidence type="ECO:0000259" key="11">
    <source>
        <dbReference type="PROSITE" id="PS50011"/>
    </source>
</evidence>
<dbReference type="PANTHER" id="PTHR24056:SF495">
    <property type="entry name" value="CYCLIN-DEPENDENT KINASE 8-RELATED"/>
    <property type="match status" value="1"/>
</dbReference>
<dbReference type="GO" id="GO:0005524">
    <property type="term" value="F:ATP binding"/>
    <property type="evidence" value="ECO:0007669"/>
    <property type="project" value="UniProtKB-KW"/>
</dbReference>
<dbReference type="PROSITE" id="PS50011">
    <property type="entry name" value="PROTEIN_KINASE_DOM"/>
    <property type="match status" value="1"/>
</dbReference>
<dbReference type="FunFam" id="1.10.510.10:FF:000785">
    <property type="entry name" value="CMGC/CDK/CDK8 protein kinase"/>
    <property type="match status" value="1"/>
</dbReference>
<evidence type="ECO:0000313" key="13">
    <source>
        <dbReference type="Proteomes" id="UP001472866"/>
    </source>
</evidence>
<evidence type="ECO:0000256" key="9">
    <source>
        <dbReference type="ARBA" id="ARBA00049280"/>
    </source>
</evidence>
<comment type="catalytic activity">
    <reaction evidence="7">
        <text>L-threonyl-[protein] + ATP = O-phospho-L-threonyl-[protein] + ADP + H(+)</text>
        <dbReference type="Rhea" id="RHEA:46608"/>
        <dbReference type="Rhea" id="RHEA-COMP:11060"/>
        <dbReference type="Rhea" id="RHEA-COMP:11605"/>
        <dbReference type="ChEBI" id="CHEBI:15378"/>
        <dbReference type="ChEBI" id="CHEBI:30013"/>
        <dbReference type="ChEBI" id="CHEBI:30616"/>
        <dbReference type="ChEBI" id="CHEBI:61977"/>
        <dbReference type="ChEBI" id="CHEBI:456216"/>
        <dbReference type="EC" id="2.7.11.22"/>
    </reaction>
</comment>
<feature type="domain" description="Protein kinase" evidence="11">
    <location>
        <begin position="42"/>
        <end position="346"/>
    </location>
</feature>
<comment type="similarity">
    <text evidence="1">Belongs to the protein kinase superfamily. CMGC Ser/Thr protein kinase family. CDC2/CDKX subfamily.</text>
</comment>
<dbReference type="PANTHER" id="PTHR24056">
    <property type="entry name" value="CELL DIVISION PROTEIN KINASE"/>
    <property type="match status" value="1"/>
</dbReference>
<sequence>MGGVAAGRDPKKLPGVQDDPSCEEALLRSFGGGGESGRGLGCEVIGKLGEGSEGVVYVVQERGEGGKRFAVKAFKARNKQGVSTAAVREVKLLRELKHDNVVRLRSVHVAKPERRVFLSYECCSTDLQQLIRRHHANRDPIPEYTVKSALWQLLRALDYLHSSWVVHRDVKPENVLVDRETGACKIADFGCAKVFRNDPRALRQSTGAVVTLWYRAPELLLGCSDYSPAIDVWALGCVFAEMLRLRPLFHSEQRKGNRFQAAQMERIISILGRPSGASHAWRGLHHWRHNTDGVADYKPPKGKSRRLRDMVSLKEDSPALDLLRRMLEYDPNKRVTAAKALEHEYFRVEPFPGSSCFEEEAAGGGKRRRAGPNTPSSFC</sequence>
<feature type="region of interest" description="Disordered" evidence="10">
    <location>
        <begin position="358"/>
        <end position="379"/>
    </location>
</feature>
<dbReference type="GO" id="GO:0008353">
    <property type="term" value="F:RNA polymerase II CTD heptapeptide repeat kinase activity"/>
    <property type="evidence" value="ECO:0007669"/>
    <property type="project" value="UniProtKB-EC"/>
</dbReference>
<protein>
    <submittedName>
        <fullName evidence="12">Cyclin-dependent kinase</fullName>
    </submittedName>
</protein>
<keyword evidence="6" id="KW-0067">ATP-binding</keyword>
<keyword evidence="13" id="KW-1185">Reference proteome</keyword>
<proteinExistence type="inferred from homology"/>
<comment type="catalytic activity">
    <reaction evidence="8">
        <text>L-seryl-[protein] + ATP = O-phospho-L-seryl-[protein] + ADP + H(+)</text>
        <dbReference type="Rhea" id="RHEA:17989"/>
        <dbReference type="Rhea" id="RHEA-COMP:9863"/>
        <dbReference type="Rhea" id="RHEA-COMP:11604"/>
        <dbReference type="ChEBI" id="CHEBI:15378"/>
        <dbReference type="ChEBI" id="CHEBI:29999"/>
        <dbReference type="ChEBI" id="CHEBI:30616"/>
        <dbReference type="ChEBI" id="CHEBI:83421"/>
        <dbReference type="ChEBI" id="CHEBI:456216"/>
        <dbReference type="EC" id="2.7.11.22"/>
    </reaction>
</comment>
<accession>A0AAX4PDM0</accession>
<comment type="catalytic activity">
    <reaction evidence="9">
        <text>[DNA-directed RNA polymerase] + ATP = phospho-[DNA-directed RNA polymerase] + ADP + H(+)</text>
        <dbReference type="Rhea" id="RHEA:10216"/>
        <dbReference type="Rhea" id="RHEA-COMP:11321"/>
        <dbReference type="Rhea" id="RHEA-COMP:11322"/>
        <dbReference type="ChEBI" id="CHEBI:15378"/>
        <dbReference type="ChEBI" id="CHEBI:30616"/>
        <dbReference type="ChEBI" id="CHEBI:43176"/>
        <dbReference type="ChEBI" id="CHEBI:68546"/>
        <dbReference type="ChEBI" id="CHEBI:456216"/>
        <dbReference type="EC" id="2.7.11.23"/>
    </reaction>
</comment>
<evidence type="ECO:0000256" key="3">
    <source>
        <dbReference type="ARBA" id="ARBA00022679"/>
    </source>
</evidence>
<dbReference type="Gene3D" id="1.10.510.10">
    <property type="entry name" value="Transferase(Phosphotransferase) domain 1"/>
    <property type="match status" value="1"/>
</dbReference>
<keyword evidence="4" id="KW-0547">Nucleotide-binding</keyword>
<keyword evidence="2" id="KW-0723">Serine/threonine-protein kinase</keyword>
<evidence type="ECO:0000256" key="1">
    <source>
        <dbReference type="ARBA" id="ARBA00006485"/>
    </source>
</evidence>
<dbReference type="GO" id="GO:0004693">
    <property type="term" value="F:cyclin-dependent protein serine/threonine kinase activity"/>
    <property type="evidence" value="ECO:0007669"/>
    <property type="project" value="UniProtKB-EC"/>
</dbReference>
<gene>
    <name evidence="12" type="ORF">HKI87_09g56510</name>
</gene>
<evidence type="ECO:0000256" key="6">
    <source>
        <dbReference type="ARBA" id="ARBA00022840"/>
    </source>
</evidence>
<evidence type="ECO:0000256" key="10">
    <source>
        <dbReference type="SAM" id="MobiDB-lite"/>
    </source>
</evidence>
<keyword evidence="3" id="KW-0808">Transferase</keyword>
<evidence type="ECO:0000256" key="4">
    <source>
        <dbReference type="ARBA" id="ARBA00022741"/>
    </source>
</evidence>
<dbReference type="SMART" id="SM00220">
    <property type="entry name" value="S_TKc"/>
    <property type="match status" value="1"/>
</dbReference>
<dbReference type="PROSITE" id="PS00108">
    <property type="entry name" value="PROTEIN_KINASE_ST"/>
    <property type="match status" value="1"/>
</dbReference>
<evidence type="ECO:0000256" key="2">
    <source>
        <dbReference type="ARBA" id="ARBA00022527"/>
    </source>
</evidence>
<dbReference type="SUPFAM" id="SSF56112">
    <property type="entry name" value="Protein kinase-like (PK-like)"/>
    <property type="match status" value="1"/>
</dbReference>
<feature type="region of interest" description="Disordered" evidence="10">
    <location>
        <begin position="1"/>
        <end position="20"/>
    </location>
</feature>
<dbReference type="GO" id="GO:0016592">
    <property type="term" value="C:mediator complex"/>
    <property type="evidence" value="ECO:0007669"/>
    <property type="project" value="TreeGrafter"/>
</dbReference>
<dbReference type="Proteomes" id="UP001472866">
    <property type="component" value="Chromosome 09"/>
</dbReference>
<dbReference type="Pfam" id="PF00069">
    <property type="entry name" value="Pkinase"/>
    <property type="match status" value="1"/>
</dbReference>
<reference evidence="12 13" key="1">
    <citation type="submission" date="2024-03" db="EMBL/GenBank/DDBJ databases">
        <title>Complete genome sequence of the green alga Chloropicon roscoffensis RCC1871.</title>
        <authorList>
            <person name="Lemieux C."/>
            <person name="Pombert J.-F."/>
            <person name="Otis C."/>
            <person name="Turmel M."/>
        </authorList>
    </citation>
    <scope>NUCLEOTIDE SEQUENCE [LARGE SCALE GENOMIC DNA]</scope>
    <source>
        <strain evidence="12 13">RCC1871</strain>
    </source>
</reference>
<keyword evidence="5 12" id="KW-0418">Kinase</keyword>
<evidence type="ECO:0000256" key="7">
    <source>
        <dbReference type="ARBA" id="ARBA00047811"/>
    </source>
</evidence>
<dbReference type="InterPro" id="IPR000719">
    <property type="entry name" value="Prot_kinase_dom"/>
</dbReference>
<evidence type="ECO:0000256" key="8">
    <source>
        <dbReference type="ARBA" id="ARBA00048367"/>
    </source>
</evidence>
<organism evidence="12 13">
    <name type="scientific">Chloropicon roscoffensis</name>
    <dbReference type="NCBI Taxonomy" id="1461544"/>
    <lineage>
        <taxon>Eukaryota</taxon>
        <taxon>Viridiplantae</taxon>
        <taxon>Chlorophyta</taxon>
        <taxon>Chloropicophyceae</taxon>
        <taxon>Chloropicales</taxon>
        <taxon>Chloropicaceae</taxon>
        <taxon>Chloropicon</taxon>
    </lineage>
</organism>
<dbReference type="InterPro" id="IPR008271">
    <property type="entry name" value="Ser/Thr_kinase_AS"/>
</dbReference>